<proteinExistence type="inferred from homology"/>
<evidence type="ECO:0000256" key="6">
    <source>
        <dbReference type="ARBA" id="ARBA00022989"/>
    </source>
</evidence>
<name>Q11GS9_CHESB</name>
<evidence type="ECO:0000256" key="2">
    <source>
        <dbReference type="ARBA" id="ARBA00022475"/>
    </source>
</evidence>
<dbReference type="PANTHER" id="PTHR35851:SF1">
    <property type="entry name" value="CELL DIVISION PROTEIN FTSQ"/>
    <property type="match status" value="1"/>
</dbReference>
<dbReference type="STRING" id="266779.Meso_2003"/>
<evidence type="ECO:0000256" key="9">
    <source>
        <dbReference type="HAMAP-Rule" id="MF_00911"/>
    </source>
</evidence>
<dbReference type="Gene3D" id="3.40.50.11690">
    <property type="entry name" value="Cell division protein FtsQ/DivIB"/>
    <property type="match status" value="1"/>
</dbReference>
<keyword evidence="3 9" id="KW-0997">Cell inner membrane</keyword>
<dbReference type="Pfam" id="PF03799">
    <property type="entry name" value="FtsQ_DivIB_C"/>
    <property type="match status" value="1"/>
</dbReference>
<dbReference type="GO" id="GO:0005886">
    <property type="term" value="C:plasma membrane"/>
    <property type="evidence" value="ECO:0007669"/>
    <property type="project" value="UniProtKB-SubCell"/>
</dbReference>
<evidence type="ECO:0000256" key="8">
    <source>
        <dbReference type="ARBA" id="ARBA00023306"/>
    </source>
</evidence>
<evidence type="ECO:0000256" key="10">
    <source>
        <dbReference type="SAM" id="MobiDB-lite"/>
    </source>
</evidence>
<protein>
    <recommendedName>
        <fullName evidence="9">Cell division protein FtsQ</fullName>
    </recommendedName>
</protein>
<dbReference type="EMBL" id="CP000390">
    <property type="protein sequence ID" value="ABG63396.1"/>
    <property type="molecule type" value="Genomic_DNA"/>
</dbReference>
<accession>Q11GS9</accession>
<dbReference type="GO" id="GO:0032153">
    <property type="term" value="C:cell division site"/>
    <property type="evidence" value="ECO:0007669"/>
    <property type="project" value="UniProtKB-UniRule"/>
</dbReference>
<evidence type="ECO:0000313" key="12">
    <source>
        <dbReference type="EMBL" id="ABG63396.1"/>
    </source>
</evidence>
<keyword evidence="2 9" id="KW-1003">Cell membrane</keyword>
<dbReference type="AlphaFoldDB" id="Q11GS9"/>
<dbReference type="eggNOG" id="COG1589">
    <property type="taxonomic scope" value="Bacteria"/>
</dbReference>
<dbReference type="InterPro" id="IPR045335">
    <property type="entry name" value="FtsQ_C_sf"/>
</dbReference>
<evidence type="ECO:0000256" key="7">
    <source>
        <dbReference type="ARBA" id="ARBA00023136"/>
    </source>
</evidence>
<dbReference type="InterPro" id="IPR026579">
    <property type="entry name" value="FtsQ"/>
</dbReference>
<keyword evidence="5 9" id="KW-0812">Transmembrane</keyword>
<gene>
    <name evidence="9" type="primary">ftsQ</name>
    <name evidence="12" type="ordered locus">Meso_2003</name>
</gene>
<dbReference type="Gene3D" id="3.10.20.310">
    <property type="entry name" value="membrane protein fhac"/>
    <property type="match status" value="1"/>
</dbReference>
<dbReference type="Pfam" id="PF08478">
    <property type="entry name" value="POTRA_1"/>
    <property type="match status" value="1"/>
</dbReference>
<evidence type="ECO:0000259" key="11">
    <source>
        <dbReference type="PROSITE" id="PS51779"/>
    </source>
</evidence>
<keyword evidence="8 9" id="KW-0131">Cell cycle</keyword>
<dbReference type="GO" id="GO:0090529">
    <property type="term" value="P:cell septum assembly"/>
    <property type="evidence" value="ECO:0007669"/>
    <property type="project" value="InterPro"/>
</dbReference>
<evidence type="ECO:0000256" key="5">
    <source>
        <dbReference type="ARBA" id="ARBA00022692"/>
    </source>
</evidence>
<feature type="domain" description="POTRA" evidence="11">
    <location>
        <begin position="72"/>
        <end position="140"/>
    </location>
</feature>
<organism evidence="12">
    <name type="scientific">Chelativorans sp. (strain BNC1)</name>
    <dbReference type="NCBI Taxonomy" id="266779"/>
    <lineage>
        <taxon>Bacteria</taxon>
        <taxon>Pseudomonadati</taxon>
        <taxon>Pseudomonadota</taxon>
        <taxon>Alphaproteobacteria</taxon>
        <taxon>Hyphomicrobiales</taxon>
        <taxon>Phyllobacteriaceae</taxon>
        <taxon>Chelativorans</taxon>
    </lineage>
</organism>
<dbReference type="InterPro" id="IPR034746">
    <property type="entry name" value="POTRA"/>
</dbReference>
<comment type="function">
    <text evidence="9">Essential cell division protein.</text>
</comment>
<sequence>MGKWRSGVAGFILPRLLRRPMRVLQRLSERELPPFAASGASFALFALAGLYGVVEGGHSEAVLKAITSRVGFAINDVQVSGNEETSEIDVLQQVGLDGWTSMVGFNVREARARIAELPWVESATVRKVYPSTLAIEMVEKAPFALWQQGNQLSIIEADGDVIAPFAGGRYAMLPVVIGEGADKAGPDFVSKVQKVRGLEGRVKAYIRVAGRRWDLRLDNGVTIKLPEKDVETALAEVSRLDAEYSLLSRDITTVDLRLPDRLTVALAPEAAEARKKEFEEMERKRKKGART</sequence>
<comment type="subcellular location">
    <subcellularLocation>
        <location evidence="9">Cell inner membrane</location>
        <topology evidence="9">Single-pass type II membrane protein</topology>
    </subcellularLocation>
    <subcellularLocation>
        <location evidence="1">Membrane</location>
    </subcellularLocation>
    <text evidence="9">Localizes to the division septum.</text>
</comment>
<dbReference type="PROSITE" id="PS51779">
    <property type="entry name" value="POTRA"/>
    <property type="match status" value="1"/>
</dbReference>
<evidence type="ECO:0000256" key="4">
    <source>
        <dbReference type="ARBA" id="ARBA00022618"/>
    </source>
</evidence>
<dbReference type="HAMAP" id="MF_00911">
    <property type="entry name" value="FtsQ_subfam"/>
    <property type="match status" value="1"/>
</dbReference>
<keyword evidence="7 9" id="KW-0472">Membrane</keyword>
<dbReference type="GO" id="GO:0043093">
    <property type="term" value="P:FtsZ-dependent cytokinesis"/>
    <property type="evidence" value="ECO:0007669"/>
    <property type="project" value="UniProtKB-UniRule"/>
</dbReference>
<evidence type="ECO:0000256" key="3">
    <source>
        <dbReference type="ARBA" id="ARBA00022519"/>
    </source>
</evidence>
<comment type="similarity">
    <text evidence="9">Belongs to the FtsQ/DivIB family. FtsQ subfamily.</text>
</comment>
<dbReference type="InterPro" id="IPR005548">
    <property type="entry name" value="Cell_div_FtsQ/DivIB_C"/>
</dbReference>
<feature type="compositionally biased region" description="Basic and acidic residues" evidence="10">
    <location>
        <begin position="272"/>
        <end position="283"/>
    </location>
</feature>
<keyword evidence="6 9" id="KW-1133">Transmembrane helix</keyword>
<keyword evidence="4 9" id="KW-0132">Cell division</keyword>
<dbReference type="HOGENOM" id="CLU_061141_2_0_5"/>
<reference evidence="12" key="1">
    <citation type="submission" date="2006-06" db="EMBL/GenBank/DDBJ databases">
        <title>Complete sequence of chromosome of Chelativorans sp. BNC1.</title>
        <authorList>
            <consortium name="US DOE Joint Genome Institute"/>
            <person name="Copeland A."/>
            <person name="Lucas S."/>
            <person name="Lapidus A."/>
            <person name="Barry K."/>
            <person name="Detter J.C."/>
            <person name="Glavina del Rio T."/>
            <person name="Hammon N."/>
            <person name="Israni S."/>
            <person name="Dalin E."/>
            <person name="Tice H."/>
            <person name="Pitluck S."/>
            <person name="Chertkov O."/>
            <person name="Brettin T."/>
            <person name="Bruce D."/>
            <person name="Han C."/>
            <person name="Tapia R."/>
            <person name="Gilna P."/>
            <person name="Schmutz J."/>
            <person name="Larimer F."/>
            <person name="Land M."/>
            <person name="Hauser L."/>
            <person name="Kyrpides N."/>
            <person name="Mikhailova N."/>
            <person name="Richardson P."/>
        </authorList>
    </citation>
    <scope>NUCLEOTIDE SEQUENCE</scope>
    <source>
        <strain evidence="12">BNC1</strain>
    </source>
</reference>
<dbReference type="KEGG" id="mes:Meso_2003"/>
<dbReference type="InterPro" id="IPR013685">
    <property type="entry name" value="POTRA_FtsQ_type"/>
</dbReference>
<feature type="region of interest" description="Disordered" evidence="10">
    <location>
        <begin position="272"/>
        <end position="291"/>
    </location>
</feature>
<dbReference type="PANTHER" id="PTHR35851">
    <property type="entry name" value="CELL DIVISION PROTEIN FTSQ"/>
    <property type="match status" value="1"/>
</dbReference>
<evidence type="ECO:0000256" key="1">
    <source>
        <dbReference type="ARBA" id="ARBA00004370"/>
    </source>
</evidence>